<dbReference type="Gene3D" id="1.10.630.10">
    <property type="entry name" value="Cytochrome P450"/>
    <property type="match status" value="1"/>
</dbReference>
<feature type="region of interest" description="Disordered" evidence="8">
    <location>
        <begin position="1"/>
        <end position="26"/>
    </location>
</feature>
<evidence type="ECO:0000256" key="7">
    <source>
        <dbReference type="RuleBase" id="RU000461"/>
    </source>
</evidence>
<evidence type="ECO:0000256" key="6">
    <source>
        <dbReference type="ARBA" id="ARBA00023033"/>
    </source>
</evidence>
<organism evidence="9 10">
    <name type="scientific">Streptomyces alanosinicus</name>
    <dbReference type="NCBI Taxonomy" id="68171"/>
    <lineage>
        <taxon>Bacteria</taxon>
        <taxon>Bacillati</taxon>
        <taxon>Actinomycetota</taxon>
        <taxon>Actinomycetes</taxon>
        <taxon>Kitasatosporales</taxon>
        <taxon>Streptomycetaceae</taxon>
        <taxon>Streptomyces</taxon>
    </lineage>
</organism>
<dbReference type="EMBL" id="BMVG01000015">
    <property type="protein sequence ID" value="GHE08118.1"/>
    <property type="molecule type" value="Genomic_DNA"/>
</dbReference>
<dbReference type="RefSeq" id="WP_229881988.1">
    <property type="nucleotide sequence ID" value="NZ_BMVG01000015.1"/>
</dbReference>
<evidence type="ECO:0000313" key="10">
    <source>
        <dbReference type="Proteomes" id="UP000655443"/>
    </source>
</evidence>
<reference evidence="9" key="1">
    <citation type="journal article" date="2014" name="Int. J. Syst. Evol. Microbiol.">
        <title>Complete genome sequence of Corynebacterium casei LMG S-19264T (=DSM 44701T), isolated from a smear-ripened cheese.</title>
        <authorList>
            <consortium name="US DOE Joint Genome Institute (JGI-PGF)"/>
            <person name="Walter F."/>
            <person name="Albersmeier A."/>
            <person name="Kalinowski J."/>
            <person name="Ruckert C."/>
        </authorList>
    </citation>
    <scope>NUCLEOTIDE SEQUENCE</scope>
    <source>
        <strain evidence="9">JCM 4714</strain>
    </source>
</reference>
<comment type="caution">
    <text evidence="9">The sequence shown here is derived from an EMBL/GenBank/DDBJ whole genome shotgun (WGS) entry which is preliminary data.</text>
</comment>
<dbReference type="InterPro" id="IPR036396">
    <property type="entry name" value="Cyt_P450_sf"/>
</dbReference>
<dbReference type="PANTHER" id="PTHR46696:SF4">
    <property type="entry name" value="BIOTIN BIOSYNTHESIS CYTOCHROME P450"/>
    <property type="match status" value="1"/>
</dbReference>
<dbReference type="GO" id="GO:0036199">
    <property type="term" value="F:cholest-4-en-3-one 26-monooxygenase activity"/>
    <property type="evidence" value="ECO:0007669"/>
    <property type="project" value="TreeGrafter"/>
</dbReference>
<keyword evidence="10" id="KW-1185">Reference proteome</keyword>
<accession>A0A918YLE0</accession>
<reference evidence="9" key="2">
    <citation type="submission" date="2020-09" db="EMBL/GenBank/DDBJ databases">
        <authorList>
            <person name="Sun Q."/>
            <person name="Ohkuma M."/>
        </authorList>
    </citation>
    <scope>NUCLEOTIDE SEQUENCE</scope>
    <source>
        <strain evidence="9">JCM 4714</strain>
    </source>
</reference>
<dbReference type="AlphaFoldDB" id="A0A918YLE0"/>
<dbReference type="PRINTS" id="PR00359">
    <property type="entry name" value="BP450"/>
</dbReference>
<dbReference type="CDD" id="cd11032">
    <property type="entry name" value="P450_EryK-like"/>
    <property type="match status" value="1"/>
</dbReference>
<dbReference type="GO" id="GO:0020037">
    <property type="term" value="F:heme binding"/>
    <property type="evidence" value="ECO:0007669"/>
    <property type="project" value="InterPro"/>
</dbReference>
<evidence type="ECO:0000256" key="8">
    <source>
        <dbReference type="SAM" id="MobiDB-lite"/>
    </source>
</evidence>
<comment type="similarity">
    <text evidence="1 7">Belongs to the cytochrome P450 family.</text>
</comment>
<keyword evidence="3 7" id="KW-0479">Metal-binding</keyword>
<dbReference type="Pfam" id="PF00067">
    <property type="entry name" value="p450"/>
    <property type="match status" value="1"/>
</dbReference>
<gene>
    <name evidence="9" type="ORF">GCM10010339_55400</name>
</gene>
<dbReference type="FunFam" id="1.10.630.10:FF:000018">
    <property type="entry name" value="Cytochrome P450 monooxygenase"/>
    <property type="match status" value="1"/>
</dbReference>
<evidence type="ECO:0000256" key="5">
    <source>
        <dbReference type="ARBA" id="ARBA00023004"/>
    </source>
</evidence>
<keyword evidence="6 7" id="KW-0503">Monooxygenase</keyword>
<name>A0A918YLE0_9ACTN</name>
<dbReference type="Proteomes" id="UP000655443">
    <property type="component" value="Unassembled WGS sequence"/>
</dbReference>
<evidence type="ECO:0000313" key="9">
    <source>
        <dbReference type="EMBL" id="GHE08118.1"/>
    </source>
</evidence>
<dbReference type="GO" id="GO:0005506">
    <property type="term" value="F:iron ion binding"/>
    <property type="evidence" value="ECO:0007669"/>
    <property type="project" value="InterPro"/>
</dbReference>
<keyword evidence="5 7" id="KW-0408">Iron</keyword>
<evidence type="ECO:0000256" key="1">
    <source>
        <dbReference type="ARBA" id="ARBA00010617"/>
    </source>
</evidence>
<protein>
    <submittedName>
        <fullName evidence="9">Cytochrome P450</fullName>
    </submittedName>
</protein>
<sequence length="413" mass="45714">MTRPMEPADAAGTAEVPKPPTGVGDGRELLQWLRTMRDRHPVWRDGTTGAAHVFRYDDLLQVLSSPDVFSSDFSGIMPPPDPDAPNFTEGVLTMTDPPRHGKLRRLVSQAFTPRMVAQLEPKVAALTRELFDTVAGAGDFDLVTSVAYPLPVIVIAEMLGIPPADRELFRGWGEALLSTNYELPVGAVPDGTMPEHIVGQLKDMHAYLLGHVQDRRISPRDDLISRLVTAEVDGDALTDGETVSFLNFLLLAGHLTTSLLMGNTLLSFAEEPEQGKAVRADRELVPAALEEVLRHRPPVVFQARVTSRETELAGVTLPARTPVMCWQMSGNRDERHFPDPDRFDITRRPNQHLTFGHGIHFCIGTPLARMESRIVLNELLDRYRSVDVGTPVYYERSPEIFGVKSLPITVQPA</sequence>
<evidence type="ECO:0000256" key="4">
    <source>
        <dbReference type="ARBA" id="ARBA00023002"/>
    </source>
</evidence>
<dbReference type="InterPro" id="IPR002397">
    <property type="entry name" value="Cyt_P450_B"/>
</dbReference>
<evidence type="ECO:0000256" key="2">
    <source>
        <dbReference type="ARBA" id="ARBA00022617"/>
    </source>
</evidence>
<dbReference type="GO" id="GO:0008395">
    <property type="term" value="F:steroid hydroxylase activity"/>
    <property type="evidence" value="ECO:0007669"/>
    <property type="project" value="TreeGrafter"/>
</dbReference>
<keyword evidence="2 7" id="KW-0349">Heme</keyword>
<dbReference type="PANTHER" id="PTHR46696">
    <property type="entry name" value="P450, PUTATIVE (EUROFUNG)-RELATED"/>
    <property type="match status" value="1"/>
</dbReference>
<dbReference type="InterPro" id="IPR017972">
    <property type="entry name" value="Cyt_P450_CS"/>
</dbReference>
<dbReference type="PROSITE" id="PS00086">
    <property type="entry name" value="CYTOCHROME_P450"/>
    <property type="match status" value="1"/>
</dbReference>
<keyword evidence="4 7" id="KW-0560">Oxidoreductase</keyword>
<dbReference type="GO" id="GO:0006707">
    <property type="term" value="P:cholesterol catabolic process"/>
    <property type="evidence" value="ECO:0007669"/>
    <property type="project" value="TreeGrafter"/>
</dbReference>
<dbReference type="InterPro" id="IPR001128">
    <property type="entry name" value="Cyt_P450"/>
</dbReference>
<proteinExistence type="inferred from homology"/>
<dbReference type="SUPFAM" id="SSF48264">
    <property type="entry name" value="Cytochrome P450"/>
    <property type="match status" value="1"/>
</dbReference>
<evidence type="ECO:0000256" key="3">
    <source>
        <dbReference type="ARBA" id="ARBA00022723"/>
    </source>
</evidence>